<evidence type="ECO:0000313" key="3">
    <source>
        <dbReference type="Proteomes" id="UP000050360"/>
    </source>
</evidence>
<dbReference type="GO" id="GO:0016051">
    <property type="term" value="P:carbohydrate biosynthetic process"/>
    <property type="evidence" value="ECO:0007669"/>
    <property type="project" value="InterPro"/>
</dbReference>
<dbReference type="SUPFAM" id="SSF51269">
    <property type="entry name" value="AFP III-like domain"/>
    <property type="match status" value="1"/>
</dbReference>
<protein>
    <submittedName>
        <fullName evidence="2">N-acetylneuraminic acid phosphate synthase</fullName>
    </submittedName>
</protein>
<dbReference type="CDD" id="cd11615">
    <property type="entry name" value="SAF_NeuB_like"/>
    <property type="match status" value="1"/>
</dbReference>
<dbReference type="InterPro" id="IPR051690">
    <property type="entry name" value="PseI-like"/>
</dbReference>
<dbReference type="InterPro" id="IPR006190">
    <property type="entry name" value="SAF_AFP_Neu5Ac"/>
</dbReference>
<dbReference type="SMART" id="SM00858">
    <property type="entry name" value="SAF"/>
    <property type="match status" value="1"/>
</dbReference>
<dbReference type="AlphaFoldDB" id="A0A0P8A1R5"/>
<evidence type="ECO:0000259" key="1">
    <source>
        <dbReference type="PROSITE" id="PS50844"/>
    </source>
</evidence>
<dbReference type="SUPFAM" id="SSF51569">
    <property type="entry name" value="Aldolase"/>
    <property type="match status" value="1"/>
</dbReference>
<dbReference type="NCBIfam" id="TIGR03569">
    <property type="entry name" value="NeuB_NnaB"/>
    <property type="match status" value="1"/>
</dbReference>
<sequence>MEFIVYKKIFIIAEAGVNHNGSPGLAKRLIEAAADAGADAVKFQTFVAGEVVSINAPKAEYQKQATDASESQYEMIKKLELSREAHKELMEYAKNKNIMFLSTPFDERSVDLLVELGVPLIKIGSGEITNHPFLRYVAKKDLPIILSTGMSTLEEVREAVSVIKKTGCNDLTLLHCTSNYPAHFEDCNLRAMKTMADAFKIPVGYSDHTPGRVVPIAAAALGACVIEKHFTLDKNLPGPDHQASLDPHELKDMVYDIRMVEKALGSSVKAPVELELEVRDVVRRSIVAKVEIPRGTLITEDLITFKRPGIGIAPKHTDHIIKKMANQNIHKDDIIKYEYLE</sequence>
<evidence type="ECO:0000313" key="2">
    <source>
        <dbReference type="EMBL" id="KPQ41952.1"/>
    </source>
</evidence>
<reference evidence="2 3" key="1">
    <citation type="submission" date="2015-09" db="EMBL/GenBank/DDBJ databases">
        <title>A metagenomics-based metabolic model of nitrate-dependent anaerobic oxidation of methane by Methanoperedens-like archaea.</title>
        <authorList>
            <person name="Arshad A."/>
            <person name="Speth D.R."/>
            <person name="De Graaf R.M."/>
            <person name="Op Den Camp H.J."/>
            <person name="Jetten M.S."/>
            <person name="Welte C.U."/>
        </authorList>
    </citation>
    <scope>NUCLEOTIDE SEQUENCE [LARGE SCALE GENOMIC DNA]</scope>
</reference>
<dbReference type="PATRIC" id="fig|1719120.3.peg.3775"/>
<dbReference type="Pfam" id="PF03102">
    <property type="entry name" value="NeuB"/>
    <property type="match status" value="1"/>
</dbReference>
<dbReference type="Pfam" id="PF08666">
    <property type="entry name" value="SAF"/>
    <property type="match status" value="1"/>
</dbReference>
<gene>
    <name evidence="2" type="ORF">MPEBLZ_03478</name>
</gene>
<dbReference type="Gene3D" id="3.90.1210.10">
    <property type="entry name" value="Antifreeze-like/N-acetylneuraminic acid synthase C-terminal domain"/>
    <property type="match status" value="1"/>
</dbReference>
<dbReference type="PANTHER" id="PTHR42966:SF1">
    <property type="entry name" value="SIALIC ACID SYNTHASE"/>
    <property type="match status" value="1"/>
</dbReference>
<organism evidence="2 3">
    <name type="scientific">Candidatus Methanoperedens nitratireducens</name>
    <dbReference type="NCBI Taxonomy" id="1392998"/>
    <lineage>
        <taxon>Archaea</taxon>
        <taxon>Methanobacteriati</taxon>
        <taxon>Methanobacteriota</taxon>
        <taxon>Stenosarchaea group</taxon>
        <taxon>Methanomicrobia</taxon>
        <taxon>Methanosarcinales</taxon>
        <taxon>ANME-2 cluster</taxon>
        <taxon>Candidatus Methanoperedentaceae</taxon>
        <taxon>Candidatus Methanoperedens</taxon>
    </lineage>
</organism>
<dbReference type="GO" id="GO:0047444">
    <property type="term" value="F:N-acylneuraminate-9-phosphate synthase activity"/>
    <property type="evidence" value="ECO:0007669"/>
    <property type="project" value="TreeGrafter"/>
</dbReference>
<dbReference type="PANTHER" id="PTHR42966">
    <property type="entry name" value="N-ACETYLNEURAMINATE SYNTHASE"/>
    <property type="match status" value="1"/>
</dbReference>
<dbReference type="InterPro" id="IPR057736">
    <property type="entry name" value="SAF_PseI/NeuA/NeuB"/>
</dbReference>
<dbReference type="InterPro" id="IPR020007">
    <property type="entry name" value="NeuB/NeuA"/>
</dbReference>
<dbReference type="InterPro" id="IPR013974">
    <property type="entry name" value="SAF"/>
</dbReference>
<dbReference type="Proteomes" id="UP000050360">
    <property type="component" value="Unassembled WGS sequence"/>
</dbReference>
<dbReference type="InterPro" id="IPR013785">
    <property type="entry name" value="Aldolase_TIM"/>
</dbReference>
<proteinExistence type="predicted"/>
<name>A0A0P8A1R5_9EURY</name>
<comment type="caution">
    <text evidence="2">The sequence shown here is derived from an EMBL/GenBank/DDBJ whole genome shotgun (WGS) entry which is preliminary data.</text>
</comment>
<dbReference type="Gene3D" id="3.20.20.70">
    <property type="entry name" value="Aldolase class I"/>
    <property type="match status" value="1"/>
</dbReference>
<dbReference type="PROSITE" id="PS50844">
    <property type="entry name" value="AFP_LIKE"/>
    <property type="match status" value="1"/>
</dbReference>
<dbReference type="InterPro" id="IPR036732">
    <property type="entry name" value="AFP_Neu5c_C_sf"/>
</dbReference>
<dbReference type="InterPro" id="IPR013132">
    <property type="entry name" value="PseI/NeuA/B-like_N"/>
</dbReference>
<dbReference type="EMBL" id="LKCM01000281">
    <property type="protein sequence ID" value="KPQ41952.1"/>
    <property type="molecule type" value="Genomic_DNA"/>
</dbReference>
<accession>A0A0P8A1R5</accession>
<feature type="domain" description="AFP-like" evidence="1">
    <location>
        <begin position="285"/>
        <end position="341"/>
    </location>
</feature>